<gene>
    <name evidence="3" type="ORF">FLK61_00175</name>
</gene>
<dbReference type="RefSeq" id="WP_013603229.1">
    <property type="nucleotide sequence ID" value="NZ_CP041370.1"/>
</dbReference>
<name>A0A856MBQ6_9BACI</name>
<dbReference type="InterPro" id="IPR058971">
    <property type="entry name" value="Rok_N_oligomerisation"/>
</dbReference>
<sequence length="132" mass="15974">MLTERQALQDRLEKIDKDEITLIKEYQKQRNQIFERLREIDREEYKNLPDLKQLASLEIHQKSKPERDIRKHVAVNILKVNPDGLSADELRSKIEKETNMQILNMTNFMRSIMEKNPSVKKPRRGYYRFEEM</sequence>
<feature type="domain" description="Repressor Rok winged helix" evidence="1">
    <location>
        <begin position="72"/>
        <end position="127"/>
    </location>
</feature>
<evidence type="ECO:0000313" key="4">
    <source>
        <dbReference type="Proteomes" id="UP000318138"/>
    </source>
</evidence>
<dbReference type="Proteomes" id="UP000318138">
    <property type="component" value="Plasmid unnamed1"/>
</dbReference>
<keyword evidence="4" id="KW-1185">Reference proteome</keyword>
<evidence type="ECO:0000313" key="3">
    <source>
        <dbReference type="EMBL" id="QDK92266.1"/>
    </source>
</evidence>
<accession>A0A856MBQ6</accession>
<dbReference type="Pfam" id="PF23159">
    <property type="entry name" value="WHD_Rok"/>
    <property type="match status" value="1"/>
</dbReference>
<reference evidence="3 4" key="1">
    <citation type="submission" date="2019-07" db="EMBL/GenBank/DDBJ databases">
        <title>Bacillus alkalisoli sp. nov. isolated from saline soil.</title>
        <authorList>
            <person name="Sun J.-Q."/>
            <person name="Xu L."/>
        </authorList>
    </citation>
    <scope>NUCLEOTIDE SEQUENCE [LARGE SCALE GENOMIC DNA]</scope>
    <source>
        <strain evidence="3 4">M4U3P1</strain>
        <plasmid evidence="3 4">unnamed1</plasmid>
    </source>
</reference>
<organism evidence="3 4">
    <name type="scientific">Paenalkalicoccus suaedae</name>
    <dbReference type="NCBI Taxonomy" id="2592382"/>
    <lineage>
        <taxon>Bacteria</taxon>
        <taxon>Bacillati</taxon>
        <taxon>Bacillota</taxon>
        <taxon>Bacilli</taxon>
        <taxon>Bacillales</taxon>
        <taxon>Bacillaceae</taxon>
        <taxon>Paenalkalicoccus</taxon>
    </lineage>
</organism>
<dbReference type="AlphaFoldDB" id="A0A856MBQ6"/>
<geneLocation type="plasmid" evidence="3 4">
    <name>unnamed1</name>
</geneLocation>
<dbReference type="Pfam" id="PF26513">
    <property type="entry name" value="Rok_N"/>
    <property type="match status" value="1"/>
</dbReference>
<evidence type="ECO:0000259" key="1">
    <source>
        <dbReference type="Pfam" id="PF23159"/>
    </source>
</evidence>
<proteinExistence type="predicted"/>
<feature type="domain" description="Rok N-terminal oligomerisation" evidence="2">
    <location>
        <begin position="1"/>
        <end position="41"/>
    </location>
</feature>
<keyword evidence="3" id="KW-0614">Plasmid</keyword>
<dbReference type="EMBL" id="CP041370">
    <property type="protein sequence ID" value="QDK92266.1"/>
    <property type="molecule type" value="Genomic_DNA"/>
</dbReference>
<dbReference type="InterPro" id="IPR056984">
    <property type="entry name" value="WH_Rok"/>
</dbReference>
<dbReference type="SMR" id="A0A856MBQ6"/>
<dbReference type="KEGG" id="psua:FLK61_00175"/>
<evidence type="ECO:0000259" key="2">
    <source>
        <dbReference type="Pfam" id="PF26513"/>
    </source>
</evidence>
<protein>
    <submittedName>
        <fullName evidence="3">Uncharacterized protein</fullName>
    </submittedName>
</protein>